<evidence type="ECO:0000313" key="6">
    <source>
        <dbReference type="Proteomes" id="UP000288227"/>
    </source>
</evidence>
<keyword evidence="6" id="KW-1185">Reference proteome</keyword>
<dbReference type="Proteomes" id="UP000288227">
    <property type="component" value="Unassembled WGS sequence"/>
</dbReference>
<dbReference type="InterPro" id="IPR017871">
    <property type="entry name" value="ABC_transporter-like_CS"/>
</dbReference>
<evidence type="ECO:0000256" key="1">
    <source>
        <dbReference type="ARBA" id="ARBA00022448"/>
    </source>
</evidence>
<gene>
    <name evidence="5" type="ORF">SanaruYs_05850</name>
</gene>
<dbReference type="InterPro" id="IPR003593">
    <property type="entry name" value="AAA+_ATPase"/>
</dbReference>
<dbReference type="PROSITE" id="PS00211">
    <property type="entry name" value="ABC_TRANSPORTER_1"/>
    <property type="match status" value="1"/>
</dbReference>
<dbReference type="InterPro" id="IPR027417">
    <property type="entry name" value="P-loop_NTPase"/>
</dbReference>
<reference evidence="5 6" key="1">
    <citation type="submission" date="2018-11" db="EMBL/GenBank/DDBJ databases">
        <title>Chryseotalea sanarue gen. nov., sp., nov., a member of the family Cytophagaceae, isolated from a brackish lake in Hamamatsu Japan.</title>
        <authorList>
            <person name="Maejima Y."/>
            <person name="Iino T."/>
            <person name="Muraguchi Y."/>
            <person name="Fukuda K."/>
            <person name="Ohkuma M."/>
            <person name="Moriuchi R."/>
            <person name="Dohra H."/>
            <person name="Kimbara K."/>
            <person name="Shintani M."/>
        </authorList>
    </citation>
    <scope>NUCLEOTIDE SEQUENCE [LARGE SCALE GENOMIC DNA]</scope>
    <source>
        <strain evidence="5 6">Ys</strain>
    </source>
</reference>
<dbReference type="PROSITE" id="PS50893">
    <property type="entry name" value="ABC_TRANSPORTER_2"/>
    <property type="match status" value="1"/>
</dbReference>
<dbReference type="PANTHER" id="PTHR43023">
    <property type="entry name" value="PROTEIN TRIGALACTOSYLDIACYLGLYCEROL 3, CHLOROPLASTIC"/>
    <property type="match status" value="1"/>
</dbReference>
<feature type="domain" description="ABC transporter" evidence="4">
    <location>
        <begin position="16"/>
        <end position="253"/>
    </location>
</feature>
<dbReference type="Pfam" id="PF00005">
    <property type="entry name" value="ABC_tran"/>
    <property type="match status" value="1"/>
</dbReference>
<evidence type="ECO:0000313" key="5">
    <source>
        <dbReference type="EMBL" id="GCC50370.1"/>
    </source>
</evidence>
<keyword evidence="2" id="KW-0547">Nucleotide-binding</keyword>
<dbReference type="AlphaFoldDB" id="A0A401U6A1"/>
<name>A0A401U6A1_9BACT</name>
<proteinExistence type="predicted"/>
<keyword evidence="1" id="KW-0813">Transport</keyword>
<accession>A0A401U6A1</accession>
<comment type="caution">
    <text evidence="5">The sequence shown here is derived from an EMBL/GenBank/DDBJ whole genome shotgun (WGS) entry which is preliminary data.</text>
</comment>
<evidence type="ECO:0000259" key="4">
    <source>
        <dbReference type="PROSITE" id="PS50893"/>
    </source>
</evidence>
<dbReference type="OrthoDB" id="9782239at2"/>
<organism evidence="5 6">
    <name type="scientific">Chryseotalea sanaruensis</name>
    <dbReference type="NCBI Taxonomy" id="2482724"/>
    <lineage>
        <taxon>Bacteria</taxon>
        <taxon>Pseudomonadati</taxon>
        <taxon>Bacteroidota</taxon>
        <taxon>Cytophagia</taxon>
        <taxon>Cytophagales</taxon>
        <taxon>Chryseotaleaceae</taxon>
        <taxon>Chryseotalea</taxon>
    </lineage>
</organism>
<dbReference type="RefSeq" id="WP_127121011.1">
    <property type="nucleotide sequence ID" value="NZ_BHXQ01000001.1"/>
</dbReference>
<evidence type="ECO:0000256" key="2">
    <source>
        <dbReference type="ARBA" id="ARBA00022741"/>
    </source>
</evidence>
<sequence>MKEQAKHQINLEESVIAITGLEKSFDELDVLKGVDFTLYRGENVAVLGKSGSGKSVLIKIMVGLLRPDAGQVWVLSKEVNELKRKELDALRLRVGFLFQSSALYDSMDVYQNLSFPLVMTKKQLTKKEVDQEVYEALDAVGLTEKVNEMPADLSGGQRKRIGIARTLILKPEIILYDEPTSGLDPITSGEINNLIREVQERYNTSSVIITHDLTCSKHTGDRIAMLLDGKFIKIGSFENVFASKDEAIKSFYNYNFIQESHARIS</sequence>
<dbReference type="PANTHER" id="PTHR43023:SF3">
    <property type="entry name" value="PROTEIN TRIGALACTOSYLDIACYLGLYCEROL 3, CHLOROPLASTIC"/>
    <property type="match status" value="1"/>
</dbReference>
<dbReference type="SUPFAM" id="SSF52540">
    <property type="entry name" value="P-loop containing nucleoside triphosphate hydrolases"/>
    <property type="match status" value="1"/>
</dbReference>
<protein>
    <submittedName>
        <fullName evidence="5">ABC transporter ATP-binding protein</fullName>
    </submittedName>
</protein>
<dbReference type="GO" id="GO:0005524">
    <property type="term" value="F:ATP binding"/>
    <property type="evidence" value="ECO:0007669"/>
    <property type="project" value="UniProtKB-KW"/>
</dbReference>
<dbReference type="GO" id="GO:0016887">
    <property type="term" value="F:ATP hydrolysis activity"/>
    <property type="evidence" value="ECO:0007669"/>
    <property type="project" value="InterPro"/>
</dbReference>
<dbReference type="SMART" id="SM00382">
    <property type="entry name" value="AAA"/>
    <property type="match status" value="1"/>
</dbReference>
<keyword evidence="3 5" id="KW-0067">ATP-binding</keyword>
<evidence type="ECO:0000256" key="3">
    <source>
        <dbReference type="ARBA" id="ARBA00022840"/>
    </source>
</evidence>
<dbReference type="Gene3D" id="3.40.50.300">
    <property type="entry name" value="P-loop containing nucleotide triphosphate hydrolases"/>
    <property type="match status" value="1"/>
</dbReference>
<dbReference type="InterPro" id="IPR003439">
    <property type="entry name" value="ABC_transporter-like_ATP-bd"/>
</dbReference>
<dbReference type="EMBL" id="BHXQ01000001">
    <property type="protein sequence ID" value="GCC50370.1"/>
    <property type="molecule type" value="Genomic_DNA"/>
</dbReference>